<dbReference type="SUPFAM" id="SSF50891">
    <property type="entry name" value="Cyclophilin-like"/>
    <property type="match status" value="1"/>
</dbReference>
<dbReference type="Proteomes" id="UP000276443">
    <property type="component" value="Unassembled WGS sequence"/>
</dbReference>
<reference evidence="5 6" key="1">
    <citation type="submission" date="2018-11" db="EMBL/GenBank/DDBJ databases">
        <title>Genomic Encyclopedia of Type Strains, Phase IV (KMG-IV): sequencing the most valuable type-strain genomes for metagenomic binning, comparative biology and taxonomic classification.</title>
        <authorList>
            <person name="Goeker M."/>
        </authorList>
    </citation>
    <scope>NUCLEOTIDE SEQUENCE [LARGE SCALE GENOMIC DNA]</scope>
    <source>
        <strain evidence="5 6">DSM 18090</strain>
    </source>
</reference>
<dbReference type="Pfam" id="PF02626">
    <property type="entry name" value="CT_A_B"/>
    <property type="match status" value="1"/>
</dbReference>
<dbReference type="NCBIfam" id="TIGR00724">
    <property type="entry name" value="urea_amlyse_rel"/>
    <property type="match status" value="1"/>
</dbReference>
<evidence type="ECO:0000256" key="3">
    <source>
        <dbReference type="ARBA" id="ARBA00022840"/>
    </source>
</evidence>
<dbReference type="SMART" id="SM00797">
    <property type="entry name" value="AHS2"/>
    <property type="match status" value="1"/>
</dbReference>
<organism evidence="5 6">
    <name type="scientific">Aquisalibacillus elongatus</name>
    <dbReference type="NCBI Taxonomy" id="485577"/>
    <lineage>
        <taxon>Bacteria</taxon>
        <taxon>Bacillati</taxon>
        <taxon>Bacillota</taxon>
        <taxon>Bacilli</taxon>
        <taxon>Bacillales</taxon>
        <taxon>Bacillaceae</taxon>
        <taxon>Aquisalibacillus</taxon>
    </lineage>
</organism>
<dbReference type="Gene3D" id="2.40.100.10">
    <property type="entry name" value="Cyclophilin-like"/>
    <property type="match status" value="1"/>
</dbReference>
<evidence type="ECO:0000313" key="5">
    <source>
        <dbReference type="EMBL" id="RPF52142.1"/>
    </source>
</evidence>
<feature type="domain" description="Carboxyltransferase" evidence="4">
    <location>
        <begin position="23"/>
        <end position="285"/>
    </location>
</feature>
<name>A0A3N5BY97_9BACI</name>
<evidence type="ECO:0000256" key="1">
    <source>
        <dbReference type="ARBA" id="ARBA00022741"/>
    </source>
</evidence>
<sequence>MLEVLSPGVYTSIQDQGRLTYRSYGVPISGAMDSYAFEWANALVGNNQHEAAIEVMYGGAKFKILEDVTVSITGAPMTPKVDCEFVSMWTPIQLNKGQQLSLKGTNSGVITYIALAGGVDSPEYLGSQSVYEKAGLGRRLKKKDRLSIKSNHVLQSLNIPHREIPTYTNEVTLRVVPSHHESLFDELSIKAFYSTSFTVTKGDRMGALLKGDQAIELRKPVDIISEAVTFGTIQVPPSGDPVVLLADSQTTGGYPTIGSIMTEDLWRMTQIPPNGKVRFKRWNLR</sequence>
<dbReference type="InterPro" id="IPR052708">
    <property type="entry name" value="PxpC"/>
</dbReference>
<dbReference type="RefSeq" id="WP_170158550.1">
    <property type="nucleotide sequence ID" value="NZ_RKRF01000010.1"/>
</dbReference>
<comment type="caution">
    <text evidence="5">The sequence shown here is derived from an EMBL/GenBank/DDBJ whole genome shotgun (WGS) entry which is preliminary data.</text>
</comment>
<dbReference type="EMBL" id="RKRF01000010">
    <property type="protein sequence ID" value="RPF52142.1"/>
    <property type="molecule type" value="Genomic_DNA"/>
</dbReference>
<evidence type="ECO:0000313" key="6">
    <source>
        <dbReference type="Proteomes" id="UP000276443"/>
    </source>
</evidence>
<dbReference type="GO" id="GO:0005524">
    <property type="term" value="F:ATP binding"/>
    <property type="evidence" value="ECO:0007669"/>
    <property type="project" value="UniProtKB-KW"/>
</dbReference>
<dbReference type="InterPro" id="IPR029000">
    <property type="entry name" value="Cyclophilin-like_dom_sf"/>
</dbReference>
<dbReference type="AlphaFoldDB" id="A0A3N5BY97"/>
<protein>
    <submittedName>
        <fullName evidence="5">Biotin-dependent carboxylase-like uncharacterized protein</fullName>
    </submittedName>
</protein>
<keyword evidence="6" id="KW-1185">Reference proteome</keyword>
<accession>A0A3N5BY97</accession>
<dbReference type="InterPro" id="IPR003778">
    <property type="entry name" value="CT_A_B"/>
</dbReference>
<keyword evidence="2" id="KW-0378">Hydrolase</keyword>
<gene>
    <name evidence="5" type="ORF">EDC24_2132</name>
</gene>
<evidence type="ECO:0000259" key="4">
    <source>
        <dbReference type="SMART" id="SM00797"/>
    </source>
</evidence>
<dbReference type="PANTHER" id="PTHR43309:SF5">
    <property type="entry name" value="5-OXOPROLINASE SUBUNIT C"/>
    <property type="match status" value="1"/>
</dbReference>
<keyword evidence="3" id="KW-0067">ATP-binding</keyword>
<dbReference type="GO" id="GO:0016787">
    <property type="term" value="F:hydrolase activity"/>
    <property type="evidence" value="ECO:0007669"/>
    <property type="project" value="UniProtKB-KW"/>
</dbReference>
<proteinExistence type="predicted"/>
<dbReference type="PANTHER" id="PTHR43309">
    <property type="entry name" value="5-OXOPROLINASE SUBUNIT C"/>
    <property type="match status" value="1"/>
</dbReference>
<evidence type="ECO:0000256" key="2">
    <source>
        <dbReference type="ARBA" id="ARBA00022801"/>
    </source>
</evidence>
<keyword evidence="1" id="KW-0547">Nucleotide-binding</keyword>